<feature type="compositionally biased region" description="Low complexity" evidence="2">
    <location>
        <begin position="7"/>
        <end position="18"/>
    </location>
</feature>
<feature type="region of interest" description="Disordered" evidence="2">
    <location>
        <begin position="1"/>
        <end position="21"/>
    </location>
</feature>
<evidence type="ECO:0000256" key="1">
    <source>
        <dbReference type="ARBA" id="ARBA00022527"/>
    </source>
</evidence>
<reference evidence="5" key="1">
    <citation type="journal article" date="2019" name="Int. J. Syst. Evol. Microbiol.">
        <title>The Global Catalogue of Microorganisms (GCM) 10K type strain sequencing project: providing services to taxonomists for standard genome sequencing and annotation.</title>
        <authorList>
            <consortium name="The Broad Institute Genomics Platform"/>
            <consortium name="The Broad Institute Genome Sequencing Center for Infectious Disease"/>
            <person name="Wu L."/>
            <person name="Ma J."/>
        </authorList>
    </citation>
    <scope>NUCLEOTIDE SEQUENCE [LARGE SCALE GENOMIC DNA]</scope>
    <source>
        <strain evidence="5">KCTC 42087</strain>
    </source>
</reference>
<dbReference type="CDD" id="cd16936">
    <property type="entry name" value="HATPase_RsbW-like"/>
    <property type="match status" value="1"/>
</dbReference>
<dbReference type="InterPro" id="IPR036890">
    <property type="entry name" value="HATPase_C_sf"/>
</dbReference>
<name>A0ABW1A5S3_9ACTN</name>
<dbReference type="RefSeq" id="WP_378285696.1">
    <property type="nucleotide sequence ID" value="NZ_JBHSON010000047.1"/>
</dbReference>
<dbReference type="InterPro" id="IPR050267">
    <property type="entry name" value="Anti-sigma-factor_SerPK"/>
</dbReference>
<comment type="caution">
    <text evidence="4">The sequence shown here is derived from an EMBL/GenBank/DDBJ whole genome shotgun (WGS) entry which is preliminary data.</text>
</comment>
<accession>A0ABW1A5S3</accession>
<keyword evidence="1" id="KW-0723">Serine/threonine-protein kinase</keyword>
<evidence type="ECO:0000313" key="4">
    <source>
        <dbReference type="EMBL" id="MFC5749972.1"/>
    </source>
</evidence>
<gene>
    <name evidence="4" type="ORF">ACFPZN_30460</name>
</gene>
<evidence type="ECO:0000256" key="2">
    <source>
        <dbReference type="SAM" id="MobiDB-lite"/>
    </source>
</evidence>
<dbReference type="Proteomes" id="UP001596074">
    <property type="component" value="Unassembled WGS sequence"/>
</dbReference>
<dbReference type="Pfam" id="PF13581">
    <property type="entry name" value="HATPase_c_2"/>
    <property type="match status" value="1"/>
</dbReference>
<keyword evidence="5" id="KW-1185">Reference proteome</keyword>
<dbReference type="SUPFAM" id="SSF55874">
    <property type="entry name" value="ATPase domain of HSP90 chaperone/DNA topoisomerase II/histidine kinase"/>
    <property type="match status" value="1"/>
</dbReference>
<keyword evidence="4" id="KW-0067">ATP-binding</keyword>
<sequence length="167" mass="17808">MINGDLQQPARRPQQTTPDVREPAVLGRIDISAEVEQVKTARRWLRGLLGEDHPAAFWVELLGCELVTNAVLHSDSARPDEDGRPGTVSIAAWSIGKGIRVEVTDAGSTCRAPVPVDAGVHATSGRGLAMLHDLTDGRCGTWSDAKGRTVWFLLDTDSTALADGDGS</sequence>
<dbReference type="InterPro" id="IPR003594">
    <property type="entry name" value="HATPase_dom"/>
</dbReference>
<dbReference type="PANTHER" id="PTHR35526:SF3">
    <property type="entry name" value="ANTI-SIGMA-F FACTOR RSBW"/>
    <property type="match status" value="1"/>
</dbReference>
<organism evidence="4 5">
    <name type="scientific">Actinomadura rugatobispora</name>
    <dbReference type="NCBI Taxonomy" id="1994"/>
    <lineage>
        <taxon>Bacteria</taxon>
        <taxon>Bacillati</taxon>
        <taxon>Actinomycetota</taxon>
        <taxon>Actinomycetes</taxon>
        <taxon>Streptosporangiales</taxon>
        <taxon>Thermomonosporaceae</taxon>
        <taxon>Actinomadura</taxon>
    </lineage>
</organism>
<evidence type="ECO:0000259" key="3">
    <source>
        <dbReference type="Pfam" id="PF13581"/>
    </source>
</evidence>
<protein>
    <submittedName>
        <fullName evidence="4">ATP-binding protein</fullName>
    </submittedName>
</protein>
<proteinExistence type="predicted"/>
<keyword evidence="1" id="KW-0418">Kinase</keyword>
<keyword evidence="1" id="KW-0808">Transferase</keyword>
<dbReference type="EMBL" id="JBHSON010000047">
    <property type="protein sequence ID" value="MFC5749972.1"/>
    <property type="molecule type" value="Genomic_DNA"/>
</dbReference>
<evidence type="ECO:0000313" key="5">
    <source>
        <dbReference type="Proteomes" id="UP001596074"/>
    </source>
</evidence>
<feature type="domain" description="Histidine kinase/HSP90-like ATPase" evidence="3">
    <location>
        <begin position="31"/>
        <end position="151"/>
    </location>
</feature>
<keyword evidence="4" id="KW-0547">Nucleotide-binding</keyword>
<dbReference type="PANTHER" id="PTHR35526">
    <property type="entry name" value="ANTI-SIGMA-F FACTOR RSBW-RELATED"/>
    <property type="match status" value="1"/>
</dbReference>
<dbReference type="GO" id="GO:0005524">
    <property type="term" value="F:ATP binding"/>
    <property type="evidence" value="ECO:0007669"/>
    <property type="project" value="UniProtKB-KW"/>
</dbReference>
<dbReference type="Gene3D" id="3.30.565.10">
    <property type="entry name" value="Histidine kinase-like ATPase, C-terminal domain"/>
    <property type="match status" value="1"/>
</dbReference>